<sequence length="224" mass="24181">MASSAVVVQPSLEPPIGGSRRLKSMLNYDAPLKPPTSTGDADSPPNIPESARKFFASISSPTENLSSKLVPPLDGTEVIEGGFNFAHFLNLDTGESGCPFPFVLRFPIDPINITRWQTCTAVGCMLYCQRHPDLNIPTPAIYAYSCACGSEFIAMEYIDGDTLSSVWLDIPKDEQKDVLRQIAEIMHTMRSKTSFKAIGGISPDGSSCPLVDGVDATCGRVCFP</sequence>
<evidence type="ECO:0000256" key="1">
    <source>
        <dbReference type="SAM" id="MobiDB-lite"/>
    </source>
</evidence>
<proteinExistence type="predicted"/>
<feature type="region of interest" description="Disordered" evidence="1">
    <location>
        <begin position="27"/>
        <end position="46"/>
    </location>
</feature>
<gene>
    <name evidence="2" type="ORF">M404DRAFT_994754</name>
</gene>
<feature type="region of interest" description="Disordered" evidence="1">
    <location>
        <begin position="1"/>
        <end position="21"/>
    </location>
</feature>
<dbReference type="Proteomes" id="UP000054217">
    <property type="component" value="Unassembled WGS sequence"/>
</dbReference>
<dbReference type="HOGENOM" id="CLU_1235468_0_0_1"/>
<dbReference type="EMBL" id="KN831950">
    <property type="protein sequence ID" value="KIO11076.1"/>
    <property type="molecule type" value="Genomic_DNA"/>
</dbReference>
<organism evidence="2 3">
    <name type="scientific">Pisolithus tinctorius Marx 270</name>
    <dbReference type="NCBI Taxonomy" id="870435"/>
    <lineage>
        <taxon>Eukaryota</taxon>
        <taxon>Fungi</taxon>
        <taxon>Dikarya</taxon>
        <taxon>Basidiomycota</taxon>
        <taxon>Agaricomycotina</taxon>
        <taxon>Agaricomycetes</taxon>
        <taxon>Agaricomycetidae</taxon>
        <taxon>Boletales</taxon>
        <taxon>Sclerodermatineae</taxon>
        <taxon>Pisolithaceae</taxon>
        <taxon>Pisolithus</taxon>
    </lineage>
</organism>
<dbReference type="InParanoid" id="A0A0C3PQ33"/>
<dbReference type="AlphaFoldDB" id="A0A0C3PQ33"/>
<evidence type="ECO:0000313" key="3">
    <source>
        <dbReference type="Proteomes" id="UP000054217"/>
    </source>
</evidence>
<accession>A0A0C3PQ33</accession>
<keyword evidence="3" id="KW-1185">Reference proteome</keyword>
<reference evidence="2 3" key="1">
    <citation type="submission" date="2014-04" db="EMBL/GenBank/DDBJ databases">
        <authorList>
            <consortium name="DOE Joint Genome Institute"/>
            <person name="Kuo A."/>
            <person name="Kohler A."/>
            <person name="Costa M.D."/>
            <person name="Nagy L.G."/>
            <person name="Floudas D."/>
            <person name="Copeland A."/>
            <person name="Barry K.W."/>
            <person name="Cichocki N."/>
            <person name="Veneault-Fourrey C."/>
            <person name="LaButti K."/>
            <person name="Lindquist E.A."/>
            <person name="Lipzen A."/>
            <person name="Lundell T."/>
            <person name="Morin E."/>
            <person name="Murat C."/>
            <person name="Sun H."/>
            <person name="Tunlid A."/>
            <person name="Henrissat B."/>
            <person name="Grigoriev I.V."/>
            <person name="Hibbett D.S."/>
            <person name="Martin F."/>
            <person name="Nordberg H.P."/>
            <person name="Cantor M.N."/>
            <person name="Hua S.X."/>
        </authorList>
    </citation>
    <scope>NUCLEOTIDE SEQUENCE [LARGE SCALE GENOMIC DNA]</scope>
    <source>
        <strain evidence="2 3">Marx 270</strain>
    </source>
</reference>
<dbReference type="SUPFAM" id="SSF56112">
    <property type="entry name" value="Protein kinase-like (PK-like)"/>
    <property type="match status" value="1"/>
</dbReference>
<dbReference type="InterPro" id="IPR051678">
    <property type="entry name" value="AGP_Transferase"/>
</dbReference>
<name>A0A0C3PQ33_PISTI</name>
<protein>
    <recommendedName>
        <fullName evidence="4">Aminoglycoside phosphotransferase domain-containing protein</fullName>
    </recommendedName>
</protein>
<dbReference type="InterPro" id="IPR011009">
    <property type="entry name" value="Kinase-like_dom_sf"/>
</dbReference>
<evidence type="ECO:0000313" key="2">
    <source>
        <dbReference type="EMBL" id="KIO11076.1"/>
    </source>
</evidence>
<dbReference type="PANTHER" id="PTHR21310:SF15">
    <property type="entry name" value="AMINOGLYCOSIDE PHOSPHOTRANSFERASE DOMAIN-CONTAINING PROTEIN"/>
    <property type="match status" value="1"/>
</dbReference>
<dbReference type="OrthoDB" id="2622286at2759"/>
<evidence type="ECO:0008006" key="4">
    <source>
        <dbReference type="Google" id="ProtNLM"/>
    </source>
</evidence>
<reference evidence="3" key="2">
    <citation type="submission" date="2015-01" db="EMBL/GenBank/DDBJ databases">
        <title>Evolutionary Origins and Diversification of the Mycorrhizal Mutualists.</title>
        <authorList>
            <consortium name="DOE Joint Genome Institute"/>
            <consortium name="Mycorrhizal Genomics Consortium"/>
            <person name="Kohler A."/>
            <person name="Kuo A."/>
            <person name="Nagy L.G."/>
            <person name="Floudas D."/>
            <person name="Copeland A."/>
            <person name="Barry K.W."/>
            <person name="Cichocki N."/>
            <person name="Veneault-Fourrey C."/>
            <person name="LaButti K."/>
            <person name="Lindquist E.A."/>
            <person name="Lipzen A."/>
            <person name="Lundell T."/>
            <person name="Morin E."/>
            <person name="Murat C."/>
            <person name="Riley R."/>
            <person name="Ohm R."/>
            <person name="Sun H."/>
            <person name="Tunlid A."/>
            <person name="Henrissat B."/>
            <person name="Grigoriev I.V."/>
            <person name="Hibbett D.S."/>
            <person name="Martin F."/>
        </authorList>
    </citation>
    <scope>NUCLEOTIDE SEQUENCE [LARGE SCALE GENOMIC DNA]</scope>
    <source>
        <strain evidence="3">Marx 270</strain>
    </source>
</reference>
<dbReference type="PANTHER" id="PTHR21310">
    <property type="entry name" value="AMINOGLYCOSIDE PHOSPHOTRANSFERASE-RELATED-RELATED"/>
    <property type="match status" value="1"/>
</dbReference>
<dbReference type="STRING" id="870435.A0A0C3PQ33"/>